<accession>A0ABD3NT15</accession>
<organism evidence="1 2">
    <name type="scientific">Cyclotella atomus</name>
    <dbReference type="NCBI Taxonomy" id="382360"/>
    <lineage>
        <taxon>Eukaryota</taxon>
        <taxon>Sar</taxon>
        <taxon>Stramenopiles</taxon>
        <taxon>Ochrophyta</taxon>
        <taxon>Bacillariophyta</taxon>
        <taxon>Coscinodiscophyceae</taxon>
        <taxon>Thalassiosirophycidae</taxon>
        <taxon>Stephanodiscales</taxon>
        <taxon>Stephanodiscaceae</taxon>
        <taxon>Cyclotella</taxon>
    </lineage>
</organism>
<evidence type="ECO:0000313" key="2">
    <source>
        <dbReference type="Proteomes" id="UP001530400"/>
    </source>
</evidence>
<dbReference type="InterPro" id="IPR016181">
    <property type="entry name" value="Acyl_CoA_acyltransferase"/>
</dbReference>
<protein>
    <recommendedName>
        <fullName evidence="3">N-acetyltransferase domain-containing protein</fullName>
    </recommendedName>
</protein>
<reference evidence="1 2" key="1">
    <citation type="submission" date="2024-10" db="EMBL/GenBank/DDBJ databases">
        <title>Updated reference genomes for cyclostephanoid diatoms.</title>
        <authorList>
            <person name="Roberts W.R."/>
            <person name="Alverson A.J."/>
        </authorList>
    </citation>
    <scope>NUCLEOTIDE SEQUENCE [LARGE SCALE GENOMIC DNA]</scope>
    <source>
        <strain evidence="1 2">AJA010-31</strain>
    </source>
</reference>
<sequence length="293" mass="33457">MSSSERLLPNAAVEKDSAPPVIDNGQVAGDDGISLVPFAKEHEWPAAIMTMREYHFPKNMFAPYLFLLDDLYGVAAVDDAIGDLAGYYIGKHIFPRGHVGFLHAKRVANLAQICTSSNYQKRGLAKRISRYMLDGMHHDFNPDDFDEVLVQDTDAFNSLSWLFSDRCGFRYFPTIKIIKRFGLLSYIQLFLNMTHYFSAQFLKCLVKSDKEGAEADAYEEQKGILACFLLGLLPCTYWVLHYVIKCSGRVDGVFVGYIFEVVYMMLGPRFLLVHLLVCKLPTIHPVFREYDFW</sequence>
<comment type="caution">
    <text evidence="1">The sequence shown here is derived from an EMBL/GenBank/DDBJ whole genome shotgun (WGS) entry which is preliminary data.</text>
</comment>
<proteinExistence type="predicted"/>
<evidence type="ECO:0008006" key="3">
    <source>
        <dbReference type="Google" id="ProtNLM"/>
    </source>
</evidence>
<gene>
    <name evidence="1" type="ORF">ACHAWO_013651</name>
</gene>
<evidence type="ECO:0000313" key="1">
    <source>
        <dbReference type="EMBL" id="KAL3778954.1"/>
    </source>
</evidence>
<dbReference type="AlphaFoldDB" id="A0ABD3NT15"/>
<dbReference type="SUPFAM" id="SSF55729">
    <property type="entry name" value="Acyl-CoA N-acyltransferases (Nat)"/>
    <property type="match status" value="1"/>
</dbReference>
<keyword evidence="2" id="KW-1185">Reference proteome</keyword>
<dbReference type="Proteomes" id="UP001530400">
    <property type="component" value="Unassembled WGS sequence"/>
</dbReference>
<dbReference type="EMBL" id="JALLPJ020000962">
    <property type="protein sequence ID" value="KAL3778954.1"/>
    <property type="molecule type" value="Genomic_DNA"/>
</dbReference>
<name>A0ABD3NT15_9STRA</name>